<accession>A0A2R5HG31</accession>
<comment type="caution">
    <text evidence="2">The sequence shown here is derived from an EMBL/GenBank/DDBJ whole genome shotgun (WGS) entry which is preliminary data.</text>
</comment>
<dbReference type="OrthoDB" id="2224564at2"/>
<feature type="transmembrane region" description="Helical" evidence="1">
    <location>
        <begin position="30"/>
        <end position="49"/>
    </location>
</feature>
<gene>
    <name evidence="2" type="ORF">NtB2_01111</name>
</gene>
<organism evidence="2 3">
    <name type="scientific">Lactococcus termiticola</name>
    <dbReference type="NCBI Taxonomy" id="2169526"/>
    <lineage>
        <taxon>Bacteria</taxon>
        <taxon>Bacillati</taxon>
        <taxon>Bacillota</taxon>
        <taxon>Bacilli</taxon>
        <taxon>Lactobacillales</taxon>
        <taxon>Streptococcaceae</taxon>
        <taxon>Lactococcus</taxon>
    </lineage>
</organism>
<evidence type="ECO:0000313" key="2">
    <source>
        <dbReference type="EMBL" id="GBG96974.1"/>
    </source>
</evidence>
<reference evidence="2 3" key="1">
    <citation type="journal article" date="2018" name="Genome Announc.">
        <title>Draft Genome Sequence of Lactococcus sp. Strain NtB2 (JCM 32569), Isolated from the Gut of the Higher Termite Nasutitermes takasagoensis.</title>
        <authorList>
            <person name="Noda S."/>
            <person name="Aihara C."/>
            <person name="Yuki M."/>
            <person name="Ohkuma M."/>
        </authorList>
    </citation>
    <scope>NUCLEOTIDE SEQUENCE [LARGE SCALE GENOMIC DNA]</scope>
    <source>
        <strain evidence="2 3">NtB2</strain>
    </source>
</reference>
<protein>
    <submittedName>
        <fullName evidence="2">Uncharacterized protein</fullName>
    </submittedName>
</protein>
<keyword evidence="1" id="KW-0472">Membrane</keyword>
<keyword evidence="3" id="KW-1185">Reference proteome</keyword>
<dbReference type="RefSeq" id="WP_109245943.1">
    <property type="nucleotide sequence ID" value="NZ_BFFO01000006.1"/>
</dbReference>
<evidence type="ECO:0000313" key="3">
    <source>
        <dbReference type="Proteomes" id="UP000245021"/>
    </source>
</evidence>
<dbReference type="EMBL" id="BFFO01000006">
    <property type="protein sequence ID" value="GBG96974.1"/>
    <property type="molecule type" value="Genomic_DNA"/>
</dbReference>
<keyword evidence="1" id="KW-1133">Transmembrane helix</keyword>
<evidence type="ECO:0000256" key="1">
    <source>
        <dbReference type="SAM" id="Phobius"/>
    </source>
</evidence>
<feature type="transmembrane region" description="Helical" evidence="1">
    <location>
        <begin position="7"/>
        <end position="24"/>
    </location>
</feature>
<keyword evidence="1" id="KW-0812">Transmembrane</keyword>
<name>A0A2R5HG31_9LACT</name>
<dbReference type="Proteomes" id="UP000245021">
    <property type="component" value="Unassembled WGS sequence"/>
</dbReference>
<dbReference type="AlphaFoldDB" id="A0A2R5HG31"/>
<sequence length="59" mass="7232">MIRQQFYFFMIGVIIYAALLYWAASHDFWLPTAFFAYLLGRRVVFAYRVDRFNRMNQPK</sequence>
<proteinExistence type="predicted"/>